<protein>
    <recommendedName>
        <fullName evidence="2">ADF-H domain-containing protein</fullName>
    </recommendedName>
</protein>
<feature type="compositionally biased region" description="Polar residues" evidence="1">
    <location>
        <begin position="453"/>
        <end position="462"/>
    </location>
</feature>
<evidence type="ECO:0000256" key="1">
    <source>
        <dbReference type="SAM" id="MobiDB-lite"/>
    </source>
</evidence>
<feature type="compositionally biased region" description="Basic and acidic residues" evidence="1">
    <location>
        <begin position="361"/>
        <end position="372"/>
    </location>
</feature>
<feature type="compositionally biased region" description="Basic and acidic residues" evidence="1">
    <location>
        <begin position="245"/>
        <end position="260"/>
    </location>
</feature>
<evidence type="ECO:0000313" key="4">
    <source>
        <dbReference type="Proteomes" id="UP000799428"/>
    </source>
</evidence>
<feature type="compositionally biased region" description="Low complexity" evidence="1">
    <location>
        <begin position="1014"/>
        <end position="1025"/>
    </location>
</feature>
<proteinExistence type="predicted"/>
<feature type="compositionally biased region" description="Low complexity" evidence="1">
    <location>
        <begin position="130"/>
        <end position="141"/>
    </location>
</feature>
<feature type="region of interest" description="Disordered" evidence="1">
    <location>
        <begin position="928"/>
        <end position="1035"/>
    </location>
</feature>
<dbReference type="Gene3D" id="3.40.20.10">
    <property type="entry name" value="Severin"/>
    <property type="match status" value="1"/>
</dbReference>
<gene>
    <name evidence="3" type="ORF">K504DRAFT_387454</name>
</gene>
<feature type="compositionally biased region" description="Polar residues" evidence="1">
    <location>
        <begin position="706"/>
        <end position="745"/>
    </location>
</feature>
<feature type="compositionally biased region" description="Pro residues" evidence="1">
    <location>
        <begin position="380"/>
        <end position="391"/>
    </location>
</feature>
<evidence type="ECO:0000259" key="2">
    <source>
        <dbReference type="Pfam" id="PF00241"/>
    </source>
</evidence>
<evidence type="ECO:0000313" key="3">
    <source>
        <dbReference type="EMBL" id="KAF2705991.1"/>
    </source>
</evidence>
<feature type="domain" description="ADF-H" evidence="2">
    <location>
        <begin position="12"/>
        <end position="124"/>
    </location>
</feature>
<dbReference type="InterPro" id="IPR002108">
    <property type="entry name" value="ADF-H"/>
</dbReference>
<accession>A0A6G1K0K6</accession>
<feature type="region of interest" description="Disordered" evidence="1">
    <location>
        <begin position="902"/>
        <end position="921"/>
    </location>
</feature>
<feature type="compositionally biased region" description="Basic and acidic residues" evidence="1">
    <location>
        <begin position="565"/>
        <end position="577"/>
    </location>
</feature>
<dbReference type="EMBL" id="MU005777">
    <property type="protein sequence ID" value="KAF2705991.1"/>
    <property type="molecule type" value="Genomic_DNA"/>
</dbReference>
<feature type="compositionally biased region" description="Polar residues" evidence="1">
    <location>
        <begin position="336"/>
        <end position="348"/>
    </location>
</feature>
<keyword evidence="4" id="KW-1185">Reference proteome</keyword>
<feature type="compositionally biased region" description="Polar residues" evidence="1">
    <location>
        <begin position="634"/>
        <end position="652"/>
    </location>
</feature>
<feature type="compositionally biased region" description="Basic and acidic residues" evidence="1">
    <location>
        <begin position="422"/>
        <end position="445"/>
    </location>
</feature>
<dbReference type="SUPFAM" id="SSF55753">
    <property type="entry name" value="Actin depolymerizing proteins"/>
    <property type="match status" value="1"/>
</dbReference>
<dbReference type="OrthoDB" id="74412at2759"/>
<reference evidence="3" key="1">
    <citation type="journal article" date="2020" name="Stud. Mycol.">
        <title>101 Dothideomycetes genomes: a test case for predicting lifestyles and emergence of pathogens.</title>
        <authorList>
            <person name="Haridas S."/>
            <person name="Albert R."/>
            <person name="Binder M."/>
            <person name="Bloem J."/>
            <person name="Labutti K."/>
            <person name="Salamov A."/>
            <person name="Andreopoulos B."/>
            <person name="Baker S."/>
            <person name="Barry K."/>
            <person name="Bills G."/>
            <person name="Bluhm B."/>
            <person name="Cannon C."/>
            <person name="Castanera R."/>
            <person name="Culley D."/>
            <person name="Daum C."/>
            <person name="Ezra D."/>
            <person name="Gonzalez J."/>
            <person name="Henrissat B."/>
            <person name="Kuo A."/>
            <person name="Liang C."/>
            <person name="Lipzen A."/>
            <person name="Lutzoni F."/>
            <person name="Magnuson J."/>
            <person name="Mondo S."/>
            <person name="Nolan M."/>
            <person name="Ohm R."/>
            <person name="Pangilinan J."/>
            <person name="Park H.-J."/>
            <person name="Ramirez L."/>
            <person name="Alfaro M."/>
            <person name="Sun H."/>
            <person name="Tritt A."/>
            <person name="Yoshinaga Y."/>
            <person name="Zwiers L.-H."/>
            <person name="Turgeon B."/>
            <person name="Goodwin S."/>
            <person name="Spatafora J."/>
            <person name="Crous P."/>
            <person name="Grigoriev I."/>
        </authorList>
    </citation>
    <scope>NUCLEOTIDE SEQUENCE</scope>
    <source>
        <strain evidence="3">CBS 279.74</strain>
    </source>
</reference>
<feature type="compositionally biased region" description="Polar residues" evidence="1">
    <location>
        <begin position="612"/>
        <end position="627"/>
    </location>
</feature>
<feature type="region of interest" description="Disordered" evidence="1">
    <location>
        <begin position="128"/>
        <end position="674"/>
    </location>
</feature>
<feature type="region of interest" description="Disordered" evidence="1">
    <location>
        <begin position="706"/>
        <end position="771"/>
    </location>
</feature>
<dbReference type="GO" id="GO:0003779">
    <property type="term" value="F:actin binding"/>
    <property type="evidence" value="ECO:0007669"/>
    <property type="project" value="InterPro"/>
</dbReference>
<dbReference type="InterPro" id="IPR029006">
    <property type="entry name" value="ADF-H/Gelsolin-like_dom_sf"/>
</dbReference>
<feature type="compositionally biased region" description="Basic and acidic residues" evidence="1">
    <location>
        <begin position="989"/>
        <end position="1008"/>
    </location>
</feature>
<feature type="compositionally biased region" description="Low complexity" evidence="1">
    <location>
        <begin position="535"/>
        <end position="555"/>
    </location>
</feature>
<dbReference type="Proteomes" id="UP000799428">
    <property type="component" value="Unassembled WGS sequence"/>
</dbReference>
<feature type="compositionally biased region" description="Polar residues" evidence="1">
    <location>
        <begin position="401"/>
        <end position="421"/>
    </location>
</feature>
<feature type="compositionally biased region" description="Basic and acidic residues" evidence="1">
    <location>
        <begin position="277"/>
        <end position="286"/>
    </location>
</feature>
<dbReference type="AlphaFoldDB" id="A0A6G1K0K6"/>
<feature type="compositionally biased region" description="Polar residues" evidence="1">
    <location>
        <begin position="579"/>
        <end position="589"/>
    </location>
</feature>
<organism evidence="3 4">
    <name type="scientific">Pleomassaria siparia CBS 279.74</name>
    <dbReference type="NCBI Taxonomy" id="1314801"/>
    <lineage>
        <taxon>Eukaryota</taxon>
        <taxon>Fungi</taxon>
        <taxon>Dikarya</taxon>
        <taxon>Ascomycota</taxon>
        <taxon>Pezizomycotina</taxon>
        <taxon>Dothideomycetes</taxon>
        <taxon>Pleosporomycetidae</taxon>
        <taxon>Pleosporales</taxon>
        <taxon>Pleomassariaceae</taxon>
        <taxon>Pleomassaria</taxon>
    </lineage>
</organism>
<dbReference type="CDD" id="cd11282">
    <property type="entry name" value="ADF_coactosin_like"/>
    <property type="match status" value="1"/>
</dbReference>
<feature type="compositionally biased region" description="Low complexity" evidence="1">
    <location>
        <begin position="949"/>
        <end position="967"/>
    </location>
</feature>
<name>A0A6G1K0K6_9PLEO</name>
<sequence>MSLNGLDDPKVYEAYHAALTEAGGWFLLKYVSRDAVEVLARGTGGASEARSAIAAFEETSPLYGFVLYRRRKVLIKYIPEETSRLLKARVAVHFGAVEEKFTPHDTTISITMADELSDAALTSACTLHTAAPSSSSSSASSRRNRLDEITEDAEDGQSTGDDAAVTPSRPATAVTTSRPATAVTSSRPATAASISASVEPVLVPETKARDTTAGAPELTKPKTAPQETKPVVEPTLEPKITPETPHVKSEYVSDEDKKPWETQPDTLPGQPLPNYRDSLKHYDSLFEHGPAPRTSSQTARPTYNDIYAEIEAQYNKSKVKLGPRPRPSLDGKRPKTSGSGELTTSRPKSSLPAGLRVANRKTAEPKRPKSRDSSVVPSIAFPPPPPIPEMPQSPLFPSYSHRPSSVRSMPSQSHRTNGTTPEKQRLMKALELRKKQMKVKEEQKMDQSPVGIQEQSAKSEQVSVIPDASSMEVATEDSNTAAKPEEEQANTQPKANDLPSDGYTAALDDMAASTTHDESGLEPTGSHVETDDLHSAASASSPTSASAQTQGSSCAPSTRPSSISEDDHQLPEEDLKLENTGQLDTSAESPHNEDEKESVESSPTVVPENESFMPSTASNDAAASSQTRSKRESIISQPSNGLGQPNETQTTDQKLESVDPSSSKRNSFLDIKEKRRAAISPIQIHLSADNSDAEYLSDDSFMEELQSATLEQAQPVSVSKSPSTSYFPRKSSISEVLTPQKSTFGLNKPGRLSPEQVGGRKLSGTWPPQATADPVALGKKINVSSGISQRIQALAMKSTSRESLRVSPTASPDVASSIVSQRKSSFFPATPSSENSPPGKTVSRLNRASFVPVAFSSTAPDRKSMIQQPIKNTDQAVYTVQQEPTKPESVQVTARIVRDPRVQKPTLAMPTESTPLGLHQSPIIIDHQKSASTRPSSSRSKHSPSKIEPASPSSNPPRSSSESSWRSFGRRMSESKAGGLPRSQSSHSLEVREEKQEENKKEKKDSRTTKLFKRMSTMSSMSRKSQGTIPNVNELEHPSLSLPALPSLREPPPAVQVGDLNIQFPDTLLWKRRWVEIDASGNLVLSLSKSNEQSKGITKRFHLSEFRKPYTPDQDRQELPNSVILDFVDGRTLQCACETYVAQCQIIQILREAHEAWIAYNQFQ</sequence>
<dbReference type="Pfam" id="PF00241">
    <property type="entry name" value="Cofilin_ADF"/>
    <property type="match status" value="1"/>
</dbReference>
<feature type="compositionally biased region" description="Polar residues" evidence="1">
    <location>
        <begin position="173"/>
        <end position="196"/>
    </location>
</feature>